<evidence type="ECO:0000256" key="1">
    <source>
        <dbReference type="ARBA" id="ARBA00006484"/>
    </source>
</evidence>
<keyword evidence="2" id="KW-0560">Oxidoreductase</keyword>
<dbReference type="EMBL" id="JAYMYS010000004">
    <property type="protein sequence ID" value="KAK7396732.1"/>
    <property type="molecule type" value="Genomic_DNA"/>
</dbReference>
<dbReference type="AlphaFoldDB" id="A0AAN9XKZ3"/>
<dbReference type="PANTHER" id="PTHR43180">
    <property type="entry name" value="3-OXOACYL-(ACYL-CARRIER-PROTEIN) REDUCTASE (AFU_ORTHOLOGUE AFUA_6G11210)"/>
    <property type="match status" value="1"/>
</dbReference>
<evidence type="ECO:0008006" key="5">
    <source>
        <dbReference type="Google" id="ProtNLM"/>
    </source>
</evidence>
<keyword evidence="4" id="KW-1185">Reference proteome</keyword>
<reference evidence="3 4" key="1">
    <citation type="submission" date="2024-01" db="EMBL/GenBank/DDBJ databases">
        <title>The genomes of 5 underutilized Papilionoideae crops provide insights into root nodulation and disease resistanc.</title>
        <authorList>
            <person name="Jiang F."/>
        </authorList>
    </citation>
    <scope>NUCLEOTIDE SEQUENCE [LARGE SCALE GENOMIC DNA]</scope>
    <source>
        <strain evidence="3">DUOXIRENSHENG_FW03</strain>
        <tissue evidence="3">Leaves</tissue>
    </source>
</reference>
<dbReference type="PRINTS" id="PR00081">
    <property type="entry name" value="GDHRDH"/>
</dbReference>
<dbReference type="PANTHER" id="PTHR43180:SF81">
    <property type="entry name" value="SHORT CHAIN ALCOHOL DEHYDROGENASE"/>
    <property type="match status" value="1"/>
</dbReference>
<evidence type="ECO:0000313" key="4">
    <source>
        <dbReference type="Proteomes" id="UP001386955"/>
    </source>
</evidence>
<name>A0AAN9XKZ3_PSOTE</name>
<organism evidence="3 4">
    <name type="scientific">Psophocarpus tetragonolobus</name>
    <name type="common">Winged bean</name>
    <name type="synonym">Dolichos tetragonolobus</name>
    <dbReference type="NCBI Taxonomy" id="3891"/>
    <lineage>
        <taxon>Eukaryota</taxon>
        <taxon>Viridiplantae</taxon>
        <taxon>Streptophyta</taxon>
        <taxon>Embryophyta</taxon>
        <taxon>Tracheophyta</taxon>
        <taxon>Spermatophyta</taxon>
        <taxon>Magnoliopsida</taxon>
        <taxon>eudicotyledons</taxon>
        <taxon>Gunneridae</taxon>
        <taxon>Pentapetalae</taxon>
        <taxon>rosids</taxon>
        <taxon>fabids</taxon>
        <taxon>Fabales</taxon>
        <taxon>Fabaceae</taxon>
        <taxon>Papilionoideae</taxon>
        <taxon>50 kb inversion clade</taxon>
        <taxon>NPAAA clade</taxon>
        <taxon>indigoferoid/millettioid clade</taxon>
        <taxon>Phaseoleae</taxon>
        <taxon>Psophocarpus</taxon>
    </lineage>
</organism>
<evidence type="ECO:0000313" key="3">
    <source>
        <dbReference type="EMBL" id="KAK7396732.1"/>
    </source>
</evidence>
<comment type="caution">
    <text evidence="3">The sequence shown here is derived from an EMBL/GenBank/DDBJ whole genome shotgun (WGS) entry which is preliminary data.</text>
</comment>
<accession>A0AAN9XKZ3</accession>
<dbReference type="SUPFAM" id="SSF51735">
    <property type="entry name" value="NAD(P)-binding Rossmann-fold domains"/>
    <property type="match status" value="1"/>
</dbReference>
<dbReference type="InterPro" id="IPR036291">
    <property type="entry name" value="NAD(P)-bd_dom_sf"/>
</dbReference>
<dbReference type="FunFam" id="3.40.50.720:FF:000084">
    <property type="entry name" value="Short-chain dehydrogenase reductase"/>
    <property type="match status" value="1"/>
</dbReference>
<dbReference type="Proteomes" id="UP001386955">
    <property type="component" value="Unassembled WGS sequence"/>
</dbReference>
<dbReference type="Pfam" id="PF13561">
    <property type="entry name" value="adh_short_C2"/>
    <property type="match status" value="1"/>
</dbReference>
<protein>
    <recommendedName>
        <fullName evidence="5">Secoisolariciresinol dehydrogenase-like</fullName>
    </recommendedName>
</protein>
<dbReference type="InterPro" id="IPR002347">
    <property type="entry name" value="SDR_fam"/>
</dbReference>
<gene>
    <name evidence="3" type="ORF">VNO78_17890</name>
</gene>
<dbReference type="Gene3D" id="3.40.50.720">
    <property type="entry name" value="NAD(P)-binding Rossmann-like Domain"/>
    <property type="match status" value="1"/>
</dbReference>
<dbReference type="Pfam" id="PF00106">
    <property type="entry name" value="adh_short"/>
    <property type="match status" value="1"/>
</dbReference>
<comment type="similarity">
    <text evidence="1">Belongs to the short-chain dehydrogenases/reductases (SDR) family.</text>
</comment>
<dbReference type="GO" id="GO:0016491">
    <property type="term" value="F:oxidoreductase activity"/>
    <property type="evidence" value="ECO:0007669"/>
    <property type="project" value="UniProtKB-KW"/>
</dbReference>
<proteinExistence type="inferred from homology"/>
<sequence>MEGCSSTSTPTAKRLEGKVALITGGASGIGAATARLFIRQGAKVVIADIQDNLGHSLCQNLNSDNISYVHCDVSDDNDVEAAVNAVVSQHSKLDILFSNAGIIGRVTPSIMSLDRAELKRVFEENVFGAFYGAKHAAKVMVPRKRGSIVFSASVASVTHAVSPHEYTPSKHAVGVALREEDVAEAALFLASDNSRYVSGLNLVLDGGYSVTNVSIKEALKKFSANSNLYSLQFRFHPSFQRKK</sequence>
<evidence type="ECO:0000256" key="2">
    <source>
        <dbReference type="ARBA" id="ARBA00023002"/>
    </source>
</evidence>